<feature type="domain" description="T-SNARE coiled-coil homology" evidence="5">
    <location>
        <begin position="191"/>
        <end position="253"/>
    </location>
</feature>
<accession>A0A0G4GHI4</accession>
<reference evidence="6 7" key="1">
    <citation type="submission" date="2014-11" db="EMBL/GenBank/DDBJ databases">
        <authorList>
            <person name="Zhu J."/>
            <person name="Qi W."/>
            <person name="Song R."/>
        </authorList>
    </citation>
    <scope>NUCLEOTIDE SEQUENCE [LARGE SCALE GENOMIC DNA]</scope>
</reference>
<dbReference type="Gene3D" id="1.20.5.110">
    <property type="match status" value="1"/>
</dbReference>
<dbReference type="OMA" id="CIQQVAK"/>
<dbReference type="AlphaFoldDB" id="A0A0G4GHI4"/>
<dbReference type="GO" id="GO:0000149">
    <property type="term" value="F:SNARE binding"/>
    <property type="evidence" value="ECO:0007669"/>
    <property type="project" value="TreeGrafter"/>
</dbReference>
<evidence type="ECO:0000256" key="4">
    <source>
        <dbReference type="SAM" id="Phobius"/>
    </source>
</evidence>
<dbReference type="GO" id="GO:0005484">
    <property type="term" value="F:SNAP receptor activity"/>
    <property type="evidence" value="ECO:0007669"/>
    <property type="project" value="TreeGrafter"/>
</dbReference>
<evidence type="ECO:0000259" key="5">
    <source>
        <dbReference type="PROSITE" id="PS50192"/>
    </source>
</evidence>
<keyword evidence="4" id="KW-0812">Transmembrane</keyword>
<keyword evidence="4" id="KW-1133">Transmembrane helix</keyword>
<dbReference type="STRING" id="1169540.A0A0G4GHI4"/>
<dbReference type="InterPro" id="IPR045242">
    <property type="entry name" value="Syntaxin"/>
</dbReference>
<proteinExistence type="inferred from homology"/>
<evidence type="ECO:0000313" key="7">
    <source>
        <dbReference type="Proteomes" id="UP000041254"/>
    </source>
</evidence>
<dbReference type="OrthoDB" id="10255013at2759"/>
<evidence type="ECO:0000256" key="3">
    <source>
        <dbReference type="SAM" id="MobiDB-lite"/>
    </source>
</evidence>
<feature type="transmembrane region" description="Helical" evidence="4">
    <location>
        <begin position="264"/>
        <end position="287"/>
    </location>
</feature>
<keyword evidence="4" id="KW-0472">Membrane</keyword>
<organism evidence="6 7">
    <name type="scientific">Vitrella brassicaformis (strain CCMP3155)</name>
    <dbReference type="NCBI Taxonomy" id="1169540"/>
    <lineage>
        <taxon>Eukaryota</taxon>
        <taxon>Sar</taxon>
        <taxon>Alveolata</taxon>
        <taxon>Colpodellida</taxon>
        <taxon>Vitrellaceae</taxon>
        <taxon>Vitrella</taxon>
    </lineage>
</organism>
<feature type="compositionally biased region" description="Polar residues" evidence="3">
    <location>
        <begin position="1"/>
        <end position="14"/>
    </location>
</feature>
<dbReference type="GO" id="GO:0048278">
    <property type="term" value="P:vesicle docking"/>
    <property type="evidence" value="ECO:0007669"/>
    <property type="project" value="TreeGrafter"/>
</dbReference>
<evidence type="ECO:0000256" key="1">
    <source>
        <dbReference type="ARBA" id="ARBA00009063"/>
    </source>
</evidence>
<dbReference type="GO" id="GO:0006886">
    <property type="term" value="P:intracellular protein transport"/>
    <property type="evidence" value="ECO:0007669"/>
    <property type="project" value="TreeGrafter"/>
</dbReference>
<dbReference type="Proteomes" id="UP000041254">
    <property type="component" value="Unassembled WGS sequence"/>
</dbReference>
<dbReference type="PROSITE" id="PS50192">
    <property type="entry name" value="T_SNARE"/>
    <property type="match status" value="1"/>
</dbReference>
<keyword evidence="2" id="KW-0175">Coiled coil</keyword>
<sequence length="295" mass="32952">MSSFPSDSPRTRSISAGAPLPPLEHGDVKDASGESAVPVDSIAAFERGVESLRKAIEEVEQLTRQVGTKRDTDGFRKHLQQSRDECRRRCRLAHSAFRSLQPNVREKSKAKAACRSYTRLLRRYDRLWRGSVHKEEREIRRLSHSSSILSRSSRSGSILSSFVSGGASAAATGAGGSLQSIRVEDSDSLQVSVLRWRHEELSRLQEDMQDLKQLFRDVEMLVQSQQAGLDMAEHHLAPASAEVERGHTALIMGDQYRRSRRRRCGCFICMGILLILVGLCVAVILALKYTHRSQG</sequence>
<feature type="region of interest" description="Disordered" evidence="3">
    <location>
        <begin position="1"/>
        <end position="35"/>
    </location>
</feature>
<dbReference type="GO" id="GO:0031201">
    <property type="term" value="C:SNARE complex"/>
    <property type="evidence" value="ECO:0007669"/>
    <property type="project" value="TreeGrafter"/>
</dbReference>
<dbReference type="InterPro" id="IPR000727">
    <property type="entry name" value="T_SNARE_dom"/>
</dbReference>
<dbReference type="SUPFAM" id="SSF47661">
    <property type="entry name" value="t-snare proteins"/>
    <property type="match status" value="1"/>
</dbReference>
<dbReference type="VEuPathDB" id="CryptoDB:Vbra_10015"/>
<comment type="similarity">
    <text evidence="1">Belongs to the syntaxin family.</text>
</comment>
<dbReference type="GO" id="GO:0006906">
    <property type="term" value="P:vesicle fusion"/>
    <property type="evidence" value="ECO:0007669"/>
    <property type="project" value="TreeGrafter"/>
</dbReference>
<dbReference type="InParanoid" id="A0A0G4GHI4"/>
<dbReference type="PANTHER" id="PTHR19957">
    <property type="entry name" value="SYNTAXIN"/>
    <property type="match status" value="1"/>
</dbReference>
<protein>
    <recommendedName>
        <fullName evidence="5">t-SNARE coiled-coil homology domain-containing protein</fullName>
    </recommendedName>
</protein>
<dbReference type="EMBL" id="CDMY01000666">
    <property type="protein sequence ID" value="CEM29187.1"/>
    <property type="molecule type" value="Genomic_DNA"/>
</dbReference>
<evidence type="ECO:0000256" key="2">
    <source>
        <dbReference type="SAM" id="Coils"/>
    </source>
</evidence>
<gene>
    <name evidence="6" type="ORF">Vbra_10015</name>
</gene>
<dbReference type="GO" id="GO:0012505">
    <property type="term" value="C:endomembrane system"/>
    <property type="evidence" value="ECO:0007669"/>
    <property type="project" value="TreeGrafter"/>
</dbReference>
<evidence type="ECO:0000313" key="6">
    <source>
        <dbReference type="EMBL" id="CEM29187.1"/>
    </source>
</evidence>
<keyword evidence="7" id="KW-1185">Reference proteome</keyword>
<dbReference type="InterPro" id="IPR010989">
    <property type="entry name" value="SNARE"/>
</dbReference>
<feature type="coiled-coil region" evidence="2">
    <location>
        <begin position="42"/>
        <end position="72"/>
    </location>
</feature>
<name>A0A0G4GHI4_VITBC</name>